<dbReference type="Proteomes" id="UP000299102">
    <property type="component" value="Unassembled WGS sequence"/>
</dbReference>
<proteinExistence type="predicted"/>
<evidence type="ECO:0000313" key="1">
    <source>
        <dbReference type="EMBL" id="GBP35341.1"/>
    </source>
</evidence>
<gene>
    <name evidence="1" type="ORF">EVAR_20714_1</name>
</gene>
<organism evidence="1 2">
    <name type="scientific">Eumeta variegata</name>
    <name type="common">Bagworm moth</name>
    <name type="synonym">Eumeta japonica</name>
    <dbReference type="NCBI Taxonomy" id="151549"/>
    <lineage>
        <taxon>Eukaryota</taxon>
        <taxon>Metazoa</taxon>
        <taxon>Ecdysozoa</taxon>
        <taxon>Arthropoda</taxon>
        <taxon>Hexapoda</taxon>
        <taxon>Insecta</taxon>
        <taxon>Pterygota</taxon>
        <taxon>Neoptera</taxon>
        <taxon>Endopterygota</taxon>
        <taxon>Lepidoptera</taxon>
        <taxon>Glossata</taxon>
        <taxon>Ditrysia</taxon>
        <taxon>Tineoidea</taxon>
        <taxon>Psychidae</taxon>
        <taxon>Oiketicinae</taxon>
        <taxon>Eumeta</taxon>
    </lineage>
</organism>
<dbReference type="OrthoDB" id="7490514at2759"/>
<keyword evidence="2" id="KW-1185">Reference proteome</keyword>
<accession>A0A4C1V924</accession>
<comment type="caution">
    <text evidence="1">The sequence shown here is derived from an EMBL/GenBank/DDBJ whole genome shotgun (WGS) entry which is preliminary data.</text>
</comment>
<sequence>MKPIAAAQNRASRIVCTLNRGRRRPTANCSVGCGSCARLLMITRRVYDRKRIQASRVEQNIAANLLIGTFSTVKKLWRRCHKCINKSHEKDKYSVENSFFVNVTLRNPSNQSGTSASPLSPMGADVSADVVIKMRSVRV</sequence>
<dbReference type="AlphaFoldDB" id="A0A4C1V924"/>
<dbReference type="EMBL" id="BGZK01000302">
    <property type="protein sequence ID" value="GBP35341.1"/>
    <property type="molecule type" value="Genomic_DNA"/>
</dbReference>
<name>A0A4C1V924_EUMVA</name>
<protein>
    <submittedName>
        <fullName evidence="1">Uncharacterized protein</fullName>
    </submittedName>
</protein>
<evidence type="ECO:0000313" key="2">
    <source>
        <dbReference type="Proteomes" id="UP000299102"/>
    </source>
</evidence>
<reference evidence="1 2" key="1">
    <citation type="journal article" date="2019" name="Commun. Biol.">
        <title>The bagworm genome reveals a unique fibroin gene that provides high tensile strength.</title>
        <authorList>
            <person name="Kono N."/>
            <person name="Nakamura H."/>
            <person name="Ohtoshi R."/>
            <person name="Tomita M."/>
            <person name="Numata K."/>
            <person name="Arakawa K."/>
        </authorList>
    </citation>
    <scope>NUCLEOTIDE SEQUENCE [LARGE SCALE GENOMIC DNA]</scope>
</reference>